<sequence length="72" mass="8772">MKPQFTEVSPYIFLLLIPLLLVQSTWLFLDARKRECYPWFWGIWGLTTIPLPGILYLFLVVKIFRRRKEDKR</sequence>
<keyword evidence="3" id="KW-1185">Reference proteome</keyword>
<accession>A0ABW3DC78</accession>
<name>A0ABW3DC78_9BACL</name>
<protein>
    <recommendedName>
        <fullName evidence="4">SigmaY antisigma factor component</fullName>
    </recommendedName>
</protein>
<gene>
    <name evidence="2" type="ORF">ACFQ03_18225</name>
</gene>
<feature type="transmembrane region" description="Helical" evidence="1">
    <location>
        <begin position="41"/>
        <end position="64"/>
    </location>
</feature>
<reference evidence="3" key="1">
    <citation type="journal article" date="2019" name="Int. J. Syst. Evol. Microbiol.">
        <title>The Global Catalogue of Microorganisms (GCM) 10K type strain sequencing project: providing services to taxonomists for standard genome sequencing and annotation.</title>
        <authorList>
            <consortium name="The Broad Institute Genomics Platform"/>
            <consortium name="The Broad Institute Genome Sequencing Center for Infectious Disease"/>
            <person name="Wu L."/>
            <person name="Ma J."/>
        </authorList>
    </citation>
    <scope>NUCLEOTIDE SEQUENCE [LARGE SCALE GENOMIC DNA]</scope>
    <source>
        <strain evidence="3">CCUG 57263</strain>
    </source>
</reference>
<evidence type="ECO:0008006" key="4">
    <source>
        <dbReference type="Google" id="ProtNLM"/>
    </source>
</evidence>
<keyword evidence="1" id="KW-1133">Transmembrane helix</keyword>
<evidence type="ECO:0000256" key="1">
    <source>
        <dbReference type="SAM" id="Phobius"/>
    </source>
</evidence>
<comment type="caution">
    <text evidence="2">The sequence shown here is derived from an EMBL/GenBank/DDBJ whole genome shotgun (WGS) entry which is preliminary data.</text>
</comment>
<evidence type="ECO:0000313" key="3">
    <source>
        <dbReference type="Proteomes" id="UP001597120"/>
    </source>
</evidence>
<feature type="transmembrane region" description="Helical" evidence="1">
    <location>
        <begin position="12"/>
        <end position="29"/>
    </location>
</feature>
<dbReference type="RefSeq" id="WP_144938937.1">
    <property type="nucleotide sequence ID" value="NZ_JBHTIU010000073.1"/>
</dbReference>
<dbReference type="EMBL" id="JBHTIU010000073">
    <property type="protein sequence ID" value="MFD0871080.1"/>
    <property type="molecule type" value="Genomic_DNA"/>
</dbReference>
<evidence type="ECO:0000313" key="2">
    <source>
        <dbReference type="EMBL" id="MFD0871080.1"/>
    </source>
</evidence>
<keyword evidence="1" id="KW-0812">Transmembrane</keyword>
<organism evidence="2 3">
    <name type="scientific">Paenibacillus residui</name>
    <dbReference type="NCBI Taxonomy" id="629724"/>
    <lineage>
        <taxon>Bacteria</taxon>
        <taxon>Bacillati</taxon>
        <taxon>Bacillota</taxon>
        <taxon>Bacilli</taxon>
        <taxon>Bacillales</taxon>
        <taxon>Paenibacillaceae</taxon>
        <taxon>Paenibacillus</taxon>
    </lineage>
</organism>
<dbReference type="Proteomes" id="UP001597120">
    <property type="component" value="Unassembled WGS sequence"/>
</dbReference>
<keyword evidence="1" id="KW-0472">Membrane</keyword>
<proteinExistence type="predicted"/>